<dbReference type="EMBL" id="AAOW01000008">
    <property type="protein sequence ID" value="EAR61362.1"/>
    <property type="molecule type" value="Genomic_DNA"/>
</dbReference>
<comment type="subcellular location">
    <subcellularLocation>
        <location evidence="1 14">Cell membrane</location>
        <topology evidence="1 14">Multi-pass membrane protein</topology>
    </subcellularLocation>
</comment>
<dbReference type="UniPathway" id="UPA00834">
    <property type="reaction ID" value="UER00712"/>
</dbReference>
<feature type="transmembrane region" description="Helical" evidence="14">
    <location>
        <begin position="216"/>
        <end position="238"/>
    </location>
</feature>
<evidence type="ECO:0000256" key="14">
    <source>
        <dbReference type="HAMAP-Rule" id="MF_00154"/>
    </source>
</evidence>
<evidence type="ECO:0000256" key="4">
    <source>
        <dbReference type="ARBA" id="ARBA00022475"/>
    </source>
</evidence>
<dbReference type="Gene3D" id="1.10.357.140">
    <property type="entry name" value="UbiA prenyltransferase"/>
    <property type="match status" value="1"/>
</dbReference>
<evidence type="ECO:0000256" key="10">
    <source>
        <dbReference type="ARBA" id="ARBA00030253"/>
    </source>
</evidence>
<feature type="transmembrane region" description="Helical" evidence="14">
    <location>
        <begin position="123"/>
        <end position="141"/>
    </location>
</feature>
<comment type="similarity">
    <text evidence="14">Belongs to the UbiA prenyltransferase family. Protoheme IX farnesyltransferase subfamily.</text>
</comment>
<dbReference type="InterPro" id="IPR006369">
    <property type="entry name" value="Protohaem_IX_farnesylTrfase"/>
</dbReference>
<dbReference type="NCBIfam" id="NF003349">
    <property type="entry name" value="PRK04375.1-2"/>
    <property type="match status" value="1"/>
</dbReference>
<dbReference type="InterPro" id="IPR044878">
    <property type="entry name" value="UbiA_sf"/>
</dbReference>
<evidence type="ECO:0000256" key="1">
    <source>
        <dbReference type="ARBA" id="ARBA00004651"/>
    </source>
</evidence>
<keyword evidence="5 14" id="KW-0808">Transferase</keyword>
<reference evidence="15 16" key="1">
    <citation type="submission" date="2006-02" db="EMBL/GenBank/DDBJ databases">
        <authorList>
            <person name="Pinhassi J."/>
            <person name="Pedros-Alio C."/>
            <person name="Ferriera S."/>
            <person name="Johnson J."/>
            <person name="Kravitz S."/>
            <person name="Halpern A."/>
            <person name="Remington K."/>
            <person name="Beeson K."/>
            <person name="Tran B."/>
            <person name="Rogers Y.-H."/>
            <person name="Friedman R."/>
            <person name="Venter J.C."/>
        </authorList>
    </citation>
    <scope>NUCLEOTIDE SEQUENCE [LARGE SCALE GENOMIC DNA]</scope>
    <source>
        <strain evidence="15 16">MED92</strain>
    </source>
</reference>
<keyword evidence="9 14" id="KW-0472">Membrane</keyword>
<dbReference type="CDD" id="cd13957">
    <property type="entry name" value="PT_UbiA_Cox10"/>
    <property type="match status" value="1"/>
</dbReference>
<evidence type="ECO:0000313" key="15">
    <source>
        <dbReference type="EMBL" id="EAR61362.1"/>
    </source>
</evidence>
<keyword evidence="16" id="KW-1185">Reference proteome</keyword>
<name>A0A7U8GRH0_NEPCE</name>
<dbReference type="RefSeq" id="WP_007021346.1">
    <property type="nucleotide sequence ID" value="NZ_CH724125.1"/>
</dbReference>
<evidence type="ECO:0000313" key="16">
    <source>
        <dbReference type="Proteomes" id="UP000002171"/>
    </source>
</evidence>
<evidence type="ECO:0000256" key="11">
    <source>
        <dbReference type="ARBA" id="ARBA00040810"/>
    </source>
</evidence>
<feature type="transmembrane region" description="Helical" evidence="14">
    <location>
        <begin position="94"/>
        <end position="117"/>
    </location>
</feature>
<feature type="transmembrane region" description="Helical" evidence="14">
    <location>
        <begin position="175"/>
        <end position="196"/>
    </location>
</feature>
<evidence type="ECO:0000256" key="3">
    <source>
        <dbReference type="ARBA" id="ARBA00012292"/>
    </source>
</evidence>
<keyword evidence="6 14" id="KW-0812">Transmembrane</keyword>
<dbReference type="PANTHER" id="PTHR43448:SF7">
    <property type="entry name" value="4-HYDROXYBENZOATE SOLANESYLTRANSFERASE"/>
    <property type="match status" value="1"/>
</dbReference>
<evidence type="ECO:0000256" key="9">
    <source>
        <dbReference type="ARBA" id="ARBA00023136"/>
    </source>
</evidence>
<feature type="transmembrane region" description="Helical" evidence="14">
    <location>
        <begin position="148"/>
        <end position="169"/>
    </location>
</feature>
<feature type="transmembrane region" description="Helical" evidence="14">
    <location>
        <begin position="274"/>
        <end position="292"/>
    </location>
</feature>
<evidence type="ECO:0000256" key="6">
    <source>
        <dbReference type="ARBA" id="ARBA00022692"/>
    </source>
</evidence>
<dbReference type="HAMAP" id="MF_00154">
    <property type="entry name" value="CyoE_CtaB"/>
    <property type="match status" value="1"/>
</dbReference>
<dbReference type="NCBIfam" id="TIGR01473">
    <property type="entry name" value="cyoE_ctaB"/>
    <property type="match status" value="1"/>
</dbReference>
<dbReference type="GO" id="GO:0005886">
    <property type="term" value="C:plasma membrane"/>
    <property type="evidence" value="ECO:0007669"/>
    <property type="project" value="UniProtKB-SubCell"/>
</dbReference>
<dbReference type="GO" id="GO:0008495">
    <property type="term" value="F:protoheme IX farnesyltransferase activity"/>
    <property type="evidence" value="ECO:0007669"/>
    <property type="project" value="UniProtKB-UniRule"/>
</dbReference>
<dbReference type="PANTHER" id="PTHR43448">
    <property type="entry name" value="PROTOHEME IX FARNESYLTRANSFERASE, MITOCHONDRIAL"/>
    <property type="match status" value="1"/>
</dbReference>
<feature type="transmembrane region" description="Helical" evidence="14">
    <location>
        <begin position="27"/>
        <end position="46"/>
    </location>
</feature>
<organism evidence="15 16">
    <name type="scientific">Neptuniibacter caesariensis</name>
    <dbReference type="NCBI Taxonomy" id="207954"/>
    <lineage>
        <taxon>Bacteria</taxon>
        <taxon>Pseudomonadati</taxon>
        <taxon>Pseudomonadota</taxon>
        <taxon>Gammaproteobacteria</taxon>
        <taxon>Oceanospirillales</taxon>
        <taxon>Oceanospirillaceae</taxon>
        <taxon>Neptuniibacter</taxon>
    </lineage>
</organism>
<comment type="function">
    <text evidence="14">Converts heme B (protoheme IX) to heme O by substitution of the vinyl group on carbon 2 of heme B porphyrin ring with a hydroxyethyl farnesyl side group.</text>
</comment>
<protein>
    <recommendedName>
        <fullName evidence="11 14">Protoheme IX farnesyltransferase</fullName>
        <ecNumber evidence="3 14">2.5.1.141</ecNumber>
    </recommendedName>
    <alternativeName>
        <fullName evidence="12 14">Heme B farnesyltransferase</fullName>
    </alternativeName>
    <alternativeName>
        <fullName evidence="10 14">Heme O synthase</fullName>
    </alternativeName>
</protein>
<dbReference type="AlphaFoldDB" id="A0A7U8GRH0"/>
<dbReference type="PROSITE" id="PS00943">
    <property type="entry name" value="UBIA"/>
    <property type="match status" value="1"/>
</dbReference>
<feature type="transmembrane region" description="Helical" evidence="14">
    <location>
        <begin position="244"/>
        <end position="262"/>
    </location>
</feature>
<dbReference type="GO" id="GO:0048034">
    <property type="term" value="P:heme O biosynthetic process"/>
    <property type="evidence" value="ECO:0007669"/>
    <property type="project" value="UniProtKB-UniRule"/>
</dbReference>
<dbReference type="FunFam" id="1.10.357.140:FF:000001">
    <property type="entry name" value="Protoheme IX farnesyltransferase"/>
    <property type="match status" value="1"/>
</dbReference>
<comment type="catalytic activity">
    <reaction evidence="13 14">
        <text>heme b + (2E,6E)-farnesyl diphosphate + H2O = Fe(II)-heme o + diphosphate</text>
        <dbReference type="Rhea" id="RHEA:28070"/>
        <dbReference type="ChEBI" id="CHEBI:15377"/>
        <dbReference type="ChEBI" id="CHEBI:33019"/>
        <dbReference type="ChEBI" id="CHEBI:60344"/>
        <dbReference type="ChEBI" id="CHEBI:60530"/>
        <dbReference type="ChEBI" id="CHEBI:175763"/>
        <dbReference type="EC" id="2.5.1.141"/>
    </reaction>
</comment>
<comment type="miscellaneous">
    <text evidence="14">Carbon 2 of the heme B porphyrin ring is defined according to the Fischer nomenclature.</text>
</comment>
<sequence length="303" mass="33251">MKNEHSLLVASQRVAWQDYLALCKPKVVLVMLITAAVGMLLAVEGAPPLDKVFYGLVGIALASGSAAAINHVMDRKIDERMARTKGRPLPQGKLSPQQALTFAALIGIAGISILTILVNPLTAWLTVAALMGYAVIYTVWLKRATPQNIVIGGIAGAAPPLLGWTAVTGTIEPNALLLVLIIFAWTPPHFWALCIARIDDYRKADVPMLPVTHGIAYTRIQIALYSLLMVVTTLFPFMTGMSGIIYLCLVALINIRFMYWVYKLWSGIAEIPMKLFLCSINYIMLLFMILLVDHYLQDVLISA</sequence>
<comment type="pathway">
    <text evidence="2 14">Porphyrin-containing compound metabolism; heme O biosynthesis; heme O from protoheme: step 1/1.</text>
</comment>
<dbReference type="InterPro" id="IPR000537">
    <property type="entry name" value="UbiA_prenyltransferase"/>
</dbReference>
<keyword evidence="7 14" id="KW-1133">Transmembrane helix</keyword>
<dbReference type="OrthoDB" id="9814417at2"/>
<evidence type="ECO:0000256" key="13">
    <source>
        <dbReference type="ARBA" id="ARBA00047690"/>
    </source>
</evidence>
<keyword evidence="8 14" id="KW-0350">Heme biosynthesis</keyword>
<evidence type="ECO:0000256" key="7">
    <source>
        <dbReference type="ARBA" id="ARBA00022989"/>
    </source>
</evidence>
<gene>
    <name evidence="14" type="primary">cyoE</name>
    <name evidence="15" type="ORF">MED92_17688</name>
</gene>
<dbReference type="Pfam" id="PF01040">
    <property type="entry name" value="UbiA"/>
    <property type="match status" value="1"/>
</dbReference>
<proteinExistence type="inferred from homology"/>
<feature type="transmembrane region" description="Helical" evidence="14">
    <location>
        <begin position="52"/>
        <end position="73"/>
    </location>
</feature>
<comment type="caution">
    <text evidence="15">The sequence shown here is derived from an EMBL/GenBank/DDBJ whole genome shotgun (WGS) entry which is preliminary data.</text>
</comment>
<dbReference type="Proteomes" id="UP000002171">
    <property type="component" value="Unassembled WGS sequence"/>
</dbReference>
<dbReference type="EC" id="2.5.1.141" evidence="3 14"/>
<keyword evidence="4 14" id="KW-1003">Cell membrane</keyword>
<evidence type="ECO:0000256" key="2">
    <source>
        <dbReference type="ARBA" id="ARBA00004919"/>
    </source>
</evidence>
<accession>A0A7U8GRH0</accession>
<evidence type="ECO:0000256" key="8">
    <source>
        <dbReference type="ARBA" id="ARBA00023133"/>
    </source>
</evidence>
<evidence type="ECO:0000256" key="12">
    <source>
        <dbReference type="ARBA" id="ARBA00042475"/>
    </source>
</evidence>
<dbReference type="InterPro" id="IPR030470">
    <property type="entry name" value="UbiA_prenylTrfase_CS"/>
</dbReference>
<evidence type="ECO:0000256" key="5">
    <source>
        <dbReference type="ARBA" id="ARBA00022679"/>
    </source>
</evidence>